<dbReference type="Pfam" id="PF00580">
    <property type="entry name" value="UvrD-helicase"/>
    <property type="match status" value="1"/>
</dbReference>
<sequence>MHTEGPLLIHAGAGAGKTKTITHRIANLIARGNPPHRILAVTFTNKAAGEMRARIRDLLQGRSSMPLVTTFHSLGVRLLREFHETARIPRTFTIWDRDDS</sequence>
<gene>
    <name evidence="7" type="ORF">UY70_C0010G0001</name>
</gene>
<dbReference type="PANTHER" id="PTHR11070">
    <property type="entry name" value="UVRD / RECB / PCRA DNA HELICASE FAMILY MEMBER"/>
    <property type="match status" value="1"/>
</dbReference>
<dbReference type="PROSITE" id="PS51198">
    <property type="entry name" value="UVRD_HELICASE_ATP_BIND"/>
    <property type="match status" value="1"/>
</dbReference>
<dbReference type="PANTHER" id="PTHR11070:SF2">
    <property type="entry name" value="ATP-DEPENDENT DNA HELICASE SRS2"/>
    <property type="match status" value="1"/>
</dbReference>
<dbReference type="InterPro" id="IPR027417">
    <property type="entry name" value="P-loop_NTPase"/>
</dbReference>
<evidence type="ECO:0000313" key="8">
    <source>
        <dbReference type="Proteomes" id="UP000034185"/>
    </source>
</evidence>
<keyword evidence="1 5" id="KW-0547">Nucleotide-binding</keyword>
<protein>
    <submittedName>
        <fullName evidence="7">ATP-dependent DNA helicase</fullName>
    </submittedName>
</protein>
<comment type="caution">
    <text evidence="7">The sequence shown here is derived from an EMBL/GenBank/DDBJ whole genome shotgun (WGS) entry which is preliminary data.</text>
</comment>
<keyword evidence="2 5" id="KW-0378">Hydrolase</keyword>
<evidence type="ECO:0000256" key="4">
    <source>
        <dbReference type="ARBA" id="ARBA00022840"/>
    </source>
</evidence>
<evidence type="ECO:0000256" key="2">
    <source>
        <dbReference type="ARBA" id="ARBA00022801"/>
    </source>
</evidence>
<dbReference type="AlphaFoldDB" id="A0A0G1X9D6"/>
<feature type="domain" description="UvrD-like helicase ATP-binding" evidence="6">
    <location>
        <begin position="1"/>
        <end position="100"/>
    </location>
</feature>
<dbReference type="InterPro" id="IPR014016">
    <property type="entry name" value="UvrD-like_ATP-bd"/>
</dbReference>
<dbReference type="CDD" id="cd17932">
    <property type="entry name" value="DEXQc_UvrD"/>
    <property type="match status" value="1"/>
</dbReference>
<evidence type="ECO:0000256" key="5">
    <source>
        <dbReference type="PROSITE-ProRule" id="PRU00560"/>
    </source>
</evidence>
<feature type="non-terminal residue" evidence="7">
    <location>
        <position position="100"/>
    </location>
</feature>
<dbReference type="GO" id="GO:0005524">
    <property type="term" value="F:ATP binding"/>
    <property type="evidence" value="ECO:0007669"/>
    <property type="project" value="UniProtKB-UniRule"/>
</dbReference>
<dbReference type="GO" id="GO:0016787">
    <property type="term" value="F:hydrolase activity"/>
    <property type="evidence" value="ECO:0007669"/>
    <property type="project" value="UniProtKB-UniRule"/>
</dbReference>
<dbReference type="PATRIC" id="fig|1618674.3.peg.323"/>
<proteinExistence type="predicted"/>
<evidence type="ECO:0000259" key="6">
    <source>
        <dbReference type="PROSITE" id="PS51198"/>
    </source>
</evidence>
<reference evidence="7 8" key="1">
    <citation type="journal article" date="2015" name="Nature">
        <title>rRNA introns, odd ribosomes, and small enigmatic genomes across a large radiation of phyla.</title>
        <authorList>
            <person name="Brown C.T."/>
            <person name="Hug L.A."/>
            <person name="Thomas B.C."/>
            <person name="Sharon I."/>
            <person name="Castelle C.J."/>
            <person name="Singh A."/>
            <person name="Wilkins M.J."/>
            <person name="Williams K.H."/>
            <person name="Banfield J.F."/>
        </authorList>
    </citation>
    <scope>NUCLEOTIDE SEQUENCE [LARGE SCALE GENOMIC DNA]</scope>
</reference>
<evidence type="ECO:0000313" key="7">
    <source>
        <dbReference type="EMBL" id="KKW27616.1"/>
    </source>
</evidence>
<organism evidence="7 8">
    <name type="scientific">Candidatus Kaiserbacteria bacterium GW2011_GWB1_52_6</name>
    <dbReference type="NCBI Taxonomy" id="1618674"/>
    <lineage>
        <taxon>Bacteria</taxon>
        <taxon>Candidatus Kaiseribacteriota</taxon>
    </lineage>
</organism>
<dbReference type="GO" id="GO:0003677">
    <property type="term" value="F:DNA binding"/>
    <property type="evidence" value="ECO:0007669"/>
    <property type="project" value="InterPro"/>
</dbReference>
<keyword evidence="3 5" id="KW-0347">Helicase</keyword>
<dbReference type="Gene3D" id="3.40.50.300">
    <property type="entry name" value="P-loop containing nucleotide triphosphate hydrolases"/>
    <property type="match status" value="1"/>
</dbReference>
<dbReference type="SUPFAM" id="SSF52540">
    <property type="entry name" value="P-loop containing nucleoside triphosphate hydrolases"/>
    <property type="match status" value="1"/>
</dbReference>
<feature type="binding site" evidence="5">
    <location>
        <begin position="11"/>
        <end position="18"/>
    </location>
    <ligand>
        <name>ATP</name>
        <dbReference type="ChEBI" id="CHEBI:30616"/>
    </ligand>
</feature>
<dbReference type="Proteomes" id="UP000034185">
    <property type="component" value="Unassembled WGS sequence"/>
</dbReference>
<accession>A0A0G1X9D6</accession>
<evidence type="ECO:0000256" key="1">
    <source>
        <dbReference type="ARBA" id="ARBA00022741"/>
    </source>
</evidence>
<dbReference type="GO" id="GO:0005829">
    <property type="term" value="C:cytosol"/>
    <property type="evidence" value="ECO:0007669"/>
    <property type="project" value="TreeGrafter"/>
</dbReference>
<dbReference type="GO" id="GO:0043138">
    <property type="term" value="F:3'-5' DNA helicase activity"/>
    <property type="evidence" value="ECO:0007669"/>
    <property type="project" value="TreeGrafter"/>
</dbReference>
<dbReference type="InterPro" id="IPR000212">
    <property type="entry name" value="DNA_helicase_UvrD/REP"/>
</dbReference>
<name>A0A0G1X9D6_9BACT</name>
<dbReference type="GO" id="GO:0000725">
    <property type="term" value="P:recombinational repair"/>
    <property type="evidence" value="ECO:0007669"/>
    <property type="project" value="TreeGrafter"/>
</dbReference>
<evidence type="ECO:0000256" key="3">
    <source>
        <dbReference type="ARBA" id="ARBA00022806"/>
    </source>
</evidence>
<keyword evidence="4 5" id="KW-0067">ATP-binding</keyword>
<dbReference type="EMBL" id="LCRA01000010">
    <property type="protein sequence ID" value="KKW27616.1"/>
    <property type="molecule type" value="Genomic_DNA"/>
</dbReference>